<evidence type="ECO:0000259" key="11">
    <source>
        <dbReference type="SMART" id="SM00990"/>
    </source>
</evidence>
<evidence type="ECO:0000256" key="4">
    <source>
        <dbReference type="ARBA" id="ARBA00005533"/>
    </source>
</evidence>
<accession>A0ABQ5YM29</accession>
<dbReference type="Pfam" id="PF08774">
    <property type="entry name" value="VRR_NUC"/>
    <property type="match status" value="1"/>
</dbReference>
<evidence type="ECO:0000256" key="6">
    <source>
        <dbReference type="ARBA" id="ARBA00022722"/>
    </source>
</evidence>
<keyword evidence="6" id="KW-0540">Nuclease</keyword>
<dbReference type="InterPro" id="IPR033315">
    <property type="entry name" value="Fan1-like"/>
</dbReference>
<comment type="catalytic activity">
    <reaction evidence="1">
        <text>Hydrolytically removes 5'-nucleotides successively from the 3'-hydroxy termini of 3'-hydroxy-terminated oligonucleotides.</text>
        <dbReference type="EC" id="3.1.4.1"/>
    </reaction>
</comment>
<name>A0ABQ5YM29_9NEIS</name>
<sequence>MVLPQLGVYERSLPPAMQRPTLAPLYYLTNFQSALGWISERYGDLLGDPEQAFIAAFQQLPLPSQALLVRLVMRKGPLFLASKLHYPEIGCIRSAAAPLTSLGWLDTKPELSLPQLFQLLTRADLAQALPAGPAGQRKDAWLAELSPQYPEPRPLAAWHPTTSDTVYALQVTPICERLRLMFFGNLHQDWSEFVLTDLGVFQYEKVPFSPHSRAFQHRQEIDDYLHLHDCRQRLHQGTAITELLDAIPSQPYGNPWLESRRARLLFQLAQQCEADDVATALAIYQRSSHPGARTRQVRLLELQQQYATAFALATAAQQQPENDAELQQLARILPRLARRLGQPKPAPAPAVPVPEQWLVLPPSESGQAVELAVRDHLHRIDAPVHYVENTLLNGLFGLLFWPALYAPLPGAFFHPFQAAPADLYRPDFQHRRAAICAQCFAELDSGSYRETLRQRYQEKAGLQCPFIHWPWLTPDLLEQALAAIPPQHLKLLFQRMLADLQANRTGLPDLIQFQAGHPGYRMIEVKGPGDKLQDNQKRWLTYCLAHSLPISVCYVRWQAGSEAGAP</sequence>
<reference evidence="13" key="1">
    <citation type="journal article" date="2019" name="Int. J. Syst. Evol. Microbiol.">
        <title>The Global Catalogue of Microorganisms (GCM) 10K type strain sequencing project: providing services to taxonomists for standard genome sequencing and annotation.</title>
        <authorList>
            <consortium name="The Broad Institute Genomics Platform"/>
            <consortium name="The Broad Institute Genome Sequencing Center for Infectious Disease"/>
            <person name="Wu L."/>
            <person name="Ma J."/>
        </authorList>
    </citation>
    <scope>NUCLEOTIDE SEQUENCE [LARGE SCALE GENOMIC DNA]</scope>
    <source>
        <strain evidence="13">NBRC 110044</strain>
    </source>
</reference>
<evidence type="ECO:0000313" key="13">
    <source>
        <dbReference type="Proteomes" id="UP001156706"/>
    </source>
</evidence>
<keyword evidence="7" id="KW-0479">Metal-binding</keyword>
<keyword evidence="8" id="KW-0378">Hydrolase</keyword>
<dbReference type="InterPro" id="IPR011856">
    <property type="entry name" value="tRNA_endonuc-like_dom_sf"/>
</dbReference>
<dbReference type="PANTHER" id="PTHR15749:SF4">
    <property type="entry name" value="FANCONI-ASSOCIATED NUCLEASE 1"/>
    <property type="match status" value="1"/>
</dbReference>
<evidence type="ECO:0000256" key="2">
    <source>
        <dbReference type="ARBA" id="ARBA00001936"/>
    </source>
</evidence>
<evidence type="ECO:0000256" key="1">
    <source>
        <dbReference type="ARBA" id="ARBA00000983"/>
    </source>
</evidence>
<evidence type="ECO:0000256" key="7">
    <source>
        <dbReference type="ARBA" id="ARBA00022723"/>
    </source>
</evidence>
<comment type="caution">
    <text evidence="12">The sequence shown here is derived from an EMBL/GenBank/DDBJ whole genome shotgun (WGS) entry which is preliminary data.</text>
</comment>
<dbReference type="Pfam" id="PF18081">
    <property type="entry name" value="FANC_SAP"/>
    <property type="match status" value="1"/>
</dbReference>
<dbReference type="InterPro" id="IPR014883">
    <property type="entry name" value="VRR_NUC"/>
</dbReference>
<comment type="similarity">
    <text evidence="4">Belongs to the FAN1 family.</text>
</comment>
<evidence type="ECO:0000256" key="8">
    <source>
        <dbReference type="ARBA" id="ARBA00022801"/>
    </source>
</evidence>
<keyword evidence="10" id="KW-0464">Manganese</keyword>
<proteinExistence type="inferred from homology"/>
<dbReference type="Pfam" id="PF21315">
    <property type="entry name" value="FAN1_HTH"/>
    <property type="match status" value="1"/>
</dbReference>
<feature type="domain" description="VRR-NUC" evidence="11">
    <location>
        <begin position="443"/>
        <end position="557"/>
    </location>
</feature>
<evidence type="ECO:0000256" key="5">
    <source>
        <dbReference type="ARBA" id="ARBA00012029"/>
    </source>
</evidence>
<evidence type="ECO:0000313" key="12">
    <source>
        <dbReference type="EMBL" id="GLR13979.1"/>
    </source>
</evidence>
<organism evidence="12 13">
    <name type="scientific">Chitinimonas prasina</name>
    <dbReference type="NCBI Taxonomy" id="1434937"/>
    <lineage>
        <taxon>Bacteria</taxon>
        <taxon>Pseudomonadati</taxon>
        <taxon>Pseudomonadota</taxon>
        <taxon>Betaproteobacteria</taxon>
        <taxon>Neisseriales</taxon>
        <taxon>Chitinibacteraceae</taxon>
        <taxon>Chitinimonas</taxon>
    </lineage>
</organism>
<dbReference type="PANTHER" id="PTHR15749">
    <property type="entry name" value="FANCONI-ASSOCIATED NUCLEASE 1"/>
    <property type="match status" value="1"/>
</dbReference>
<dbReference type="Gene3D" id="3.40.1350.10">
    <property type="match status" value="1"/>
</dbReference>
<comment type="cofactor">
    <cofactor evidence="3">
        <name>Mg(2+)</name>
        <dbReference type="ChEBI" id="CHEBI:18420"/>
    </cofactor>
</comment>
<evidence type="ECO:0000256" key="3">
    <source>
        <dbReference type="ARBA" id="ARBA00001946"/>
    </source>
</evidence>
<keyword evidence="13" id="KW-1185">Reference proteome</keyword>
<dbReference type="InterPro" id="IPR040603">
    <property type="entry name" value="FAN1_SAP_bact"/>
</dbReference>
<dbReference type="Proteomes" id="UP001156706">
    <property type="component" value="Unassembled WGS sequence"/>
</dbReference>
<dbReference type="EMBL" id="BSOG01000003">
    <property type="protein sequence ID" value="GLR13979.1"/>
    <property type="molecule type" value="Genomic_DNA"/>
</dbReference>
<dbReference type="SMART" id="SM00990">
    <property type="entry name" value="VRR_NUC"/>
    <property type="match status" value="1"/>
</dbReference>
<dbReference type="InterPro" id="IPR049125">
    <property type="entry name" value="FAN1-like_WH"/>
</dbReference>
<evidence type="ECO:0000256" key="10">
    <source>
        <dbReference type="ARBA" id="ARBA00023211"/>
    </source>
</evidence>
<keyword evidence="9" id="KW-0460">Magnesium</keyword>
<dbReference type="EC" id="3.1.4.1" evidence="5"/>
<gene>
    <name evidence="12" type="primary">fan1</name>
    <name evidence="12" type="ORF">GCM10007907_27690</name>
</gene>
<comment type="cofactor">
    <cofactor evidence="2">
        <name>Mn(2+)</name>
        <dbReference type="ChEBI" id="CHEBI:29035"/>
    </cofactor>
</comment>
<protein>
    <recommendedName>
        <fullName evidence="5">phosphodiesterase I</fullName>
        <ecNumber evidence="5">3.1.4.1</ecNumber>
    </recommendedName>
</protein>
<evidence type="ECO:0000256" key="9">
    <source>
        <dbReference type="ARBA" id="ARBA00022842"/>
    </source>
</evidence>